<gene>
    <name evidence="1" type="ORF">AVDCRST_MAG83-3307</name>
</gene>
<organism evidence="1">
    <name type="scientific">uncultured Arthrobacter sp</name>
    <dbReference type="NCBI Taxonomy" id="114050"/>
    <lineage>
        <taxon>Bacteria</taxon>
        <taxon>Bacillati</taxon>
        <taxon>Actinomycetota</taxon>
        <taxon>Actinomycetes</taxon>
        <taxon>Micrococcales</taxon>
        <taxon>Micrococcaceae</taxon>
        <taxon>Arthrobacter</taxon>
        <taxon>environmental samples</taxon>
    </lineage>
</organism>
<dbReference type="AlphaFoldDB" id="A0A6J4J8Y9"/>
<dbReference type="Gene3D" id="1.25.40.290">
    <property type="entry name" value="ARM repeat domains"/>
    <property type="match status" value="1"/>
</dbReference>
<proteinExistence type="predicted"/>
<reference evidence="1" key="1">
    <citation type="submission" date="2020-02" db="EMBL/GenBank/DDBJ databases">
        <authorList>
            <person name="Meier V. D."/>
        </authorList>
    </citation>
    <scope>NUCLEOTIDE SEQUENCE</scope>
    <source>
        <strain evidence="1">AVDCRST_MAG83</strain>
    </source>
</reference>
<evidence type="ECO:0008006" key="2">
    <source>
        <dbReference type="Google" id="ProtNLM"/>
    </source>
</evidence>
<dbReference type="InterPro" id="IPR016024">
    <property type="entry name" value="ARM-type_fold"/>
</dbReference>
<dbReference type="EMBL" id="CADCTE010000176">
    <property type="protein sequence ID" value="CAA9271644.1"/>
    <property type="molecule type" value="Genomic_DNA"/>
</dbReference>
<name>A0A6J4J8Y9_9MICC</name>
<protein>
    <recommendedName>
        <fullName evidence="2">DNA alkylation repair enzyme</fullName>
    </recommendedName>
</protein>
<dbReference type="SUPFAM" id="SSF48371">
    <property type="entry name" value="ARM repeat"/>
    <property type="match status" value="1"/>
</dbReference>
<sequence length="264" mass="28760">MDAAEQGLFAARRGARHPGLVPAEVLARLVRGAPSVNHMEEMALDMGQLLTTQFPALAGEAPRMHAVRFLDRMRAGAAVMFEHFGAAAPETALASPSDTVRGWGAFATVLVTRDPGSRVKLLVPFAADSHFAVREWAWLALRDLAVAQPLVVMDQLWPVAQSEDPLLRRFAVESLRPRGVWSRHIALFKDEPAHAAALLDKVAPTASKYVQDSVANWVNDVSRDHPAWASSTVERWCRDHGPAVKRLARRALRSLPVPAGGTAP</sequence>
<accession>A0A6J4J8Y9</accession>
<evidence type="ECO:0000313" key="1">
    <source>
        <dbReference type="EMBL" id="CAA9271644.1"/>
    </source>
</evidence>
<dbReference type="RefSeq" id="WP_294569913.1">
    <property type="nucleotide sequence ID" value="NZ_CADCTE010000176.1"/>
</dbReference>